<accession>A0ACB6R3Q8</accession>
<protein>
    <submittedName>
        <fullName evidence="1">Integral membrane protein</fullName>
    </submittedName>
</protein>
<reference evidence="1" key="1">
    <citation type="journal article" date="2020" name="Stud. Mycol.">
        <title>101 Dothideomycetes genomes: a test case for predicting lifestyles and emergence of pathogens.</title>
        <authorList>
            <person name="Haridas S."/>
            <person name="Albert R."/>
            <person name="Binder M."/>
            <person name="Bloem J."/>
            <person name="Labutti K."/>
            <person name="Salamov A."/>
            <person name="Andreopoulos B."/>
            <person name="Baker S."/>
            <person name="Barry K."/>
            <person name="Bills G."/>
            <person name="Bluhm B."/>
            <person name="Cannon C."/>
            <person name="Castanera R."/>
            <person name="Culley D."/>
            <person name="Daum C."/>
            <person name="Ezra D."/>
            <person name="Gonzalez J."/>
            <person name="Henrissat B."/>
            <person name="Kuo A."/>
            <person name="Liang C."/>
            <person name="Lipzen A."/>
            <person name="Lutzoni F."/>
            <person name="Magnuson J."/>
            <person name="Mondo S."/>
            <person name="Nolan M."/>
            <person name="Ohm R."/>
            <person name="Pangilinan J."/>
            <person name="Park H.-J."/>
            <person name="Ramirez L."/>
            <person name="Alfaro M."/>
            <person name="Sun H."/>
            <person name="Tritt A."/>
            <person name="Yoshinaga Y."/>
            <person name="Zwiers L.-H."/>
            <person name="Turgeon B."/>
            <person name="Goodwin S."/>
            <person name="Spatafora J."/>
            <person name="Crous P."/>
            <person name="Grigoriev I."/>
        </authorList>
    </citation>
    <scope>NUCLEOTIDE SEQUENCE</scope>
    <source>
        <strain evidence="1">ATCC 200398</strain>
    </source>
</reference>
<proteinExistence type="predicted"/>
<sequence length="472" mass="50611">MIQTSAVIISAASATSINSMLSGLMTVVLPEVGSIFHLTPKLLLWPVSIYALTNGCTLLLFGTLTDMLGSRRMHLLGNIFQVAMTIGTGLSKTGTQMIVIRALCGVASSLCLPSAVSIVTTALPPGRRRNIAFASMGGGLPIGFGIGLIMGGVCAGTIGWQWGFHITSIFNFLVLALLAWKLPRTNSNNPAVRWRRLKTDVDWIGILIITLALGILLYVLSEITSSVSEIRTPTNIGLLSASLILLPIFALWMHYATNHNLPALIPNSLWSSRIFTSVCLNVFFIWGAFNSVEQYLNFYFQNLQNTSVLYSGIQFLPTCIAGAAANLTMGLIVHRVRAPYIIAIATSLSCIAPLLMALANPKWTYWAAEFPAVALNAIQVDAFYTIANLLITEAFPDETQALAGGVFNTIAQIGKGVGLALSGLVEEGVGREKGLLSGYRVAFWFCFALCLGTQVVSFWGLRGVGKVGGKEG</sequence>
<evidence type="ECO:0000313" key="1">
    <source>
        <dbReference type="EMBL" id="KAF2473410.1"/>
    </source>
</evidence>
<evidence type="ECO:0000313" key="2">
    <source>
        <dbReference type="Proteomes" id="UP000799755"/>
    </source>
</evidence>
<organism evidence="1 2">
    <name type="scientific">Lindgomyces ingoldianus</name>
    <dbReference type="NCBI Taxonomy" id="673940"/>
    <lineage>
        <taxon>Eukaryota</taxon>
        <taxon>Fungi</taxon>
        <taxon>Dikarya</taxon>
        <taxon>Ascomycota</taxon>
        <taxon>Pezizomycotina</taxon>
        <taxon>Dothideomycetes</taxon>
        <taxon>Pleosporomycetidae</taxon>
        <taxon>Pleosporales</taxon>
        <taxon>Lindgomycetaceae</taxon>
        <taxon>Lindgomyces</taxon>
    </lineage>
</organism>
<dbReference type="EMBL" id="MU003500">
    <property type="protein sequence ID" value="KAF2473410.1"/>
    <property type="molecule type" value="Genomic_DNA"/>
</dbReference>
<dbReference type="Proteomes" id="UP000799755">
    <property type="component" value="Unassembled WGS sequence"/>
</dbReference>
<keyword evidence="2" id="KW-1185">Reference proteome</keyword>
<gene>
    <name evidence="1" type="ORF">BDR25DRAFT_218761</name>
</gene>
<name>A0ACB6R3Q8_9PLEO</name>
<comment type="caution">
    <text evidence="1">The sequence shown here is derived from an EMBL/GenBank/DDBJ whole genome shotgun (WGS) entry which is preliminary data.</text>
</comment>